<evidence type="ECO:0000256" key="2">
    <source>
        <dbReference type="SAM" id="Phobius"/>
    </source>
</evidence>
<evidence type="ECO:0000313" key="4">
    <source>
        <dbReference type="Proteomes" id="UP000000267"/>
    </source>
</evidence>
<dbReference type="Pfam" id="PF12326">
    <property type="entry name" value="EOS1"/>
    <property type="match status" value="1"/>
</dbReference>
<proteinExistence type="predicted"/>
<evidence type="ECO:0008006" key="5">
    <source>
        <dbReference type="Google" id="ProtNLM"/>
    </source>
</evidence>
<dbReference type="Proteomes" id="UP000000267">
    <property type="component" value="Unassembled WGS sequence"/>
</dbReference>
<dbReference type="EMBL" id="DS480414">
    <property type="protein sequence ID" value="EDO16925.1"/>
    <property type="molecule type" value="Genomic_DNA"/>
</dbReference>
<feature type="transmembrane region" description="Helical" evidence="2">
    <location>
        <begin position="404"/>
        <end position="427"/>
    </location>
</feature>
<keyword evidence="2" id="KW-0812">Transmembrane</keyword>
<dbReference type="KEGG" id="vpo:Kpol_1020p34"/>
<dbReference type="AlphaFoldDB" id="A7TLE4"/>
<dbReference type="PANTHER" id="PTHR28147:SF1">
    <property type="entry name" value="N-GLYCOSYLATION PROTEIN EOS1"/>
    <property type="match status" value="1"/>
</dbReference>
<keyword evidence="2" id="KW-1133">Transmembrane helix</keyword>
<evidence type="ECO:0000313" key="3">
    <source>
        <dbReference type="EMBL" id="EDO16925.1"/>
    </source>
</evidence>
<dbReference type="InterPro" id="IPR021100">
    <property type="entry name" value="N-glycosylation_EOS1"/>
</dbReference>
<dbReference type="HOGENOM" id="CLU_043059_2_0_1"/>
<keyword evidence="2" id="KW-0472">Membrane</keyword>
<feature type="transmembrane region" description="Helical" evidence="2">
    <location>
        <begin position="303"/>
        <end position="321"/>
    </location>
</feature>
<dbReference type="InParanoid" id="A7TLE4"/>
<feature type="compositionally biased region" description="Polar residues" evidence="1">
    <location>
        <begin position="1"/>
        <end position="25"/>
    </location>
</feature>
<dbReference type="GeneID" id="5545112"/>
<feature type="region of interest" description="Disordered" evidence="1">
    <location>
        <begin position="361"/>
        <end position="386"/>
    </location>
</feature>
<dbReference type="FunCoup" id="A7TLE4">
    <property type="interactions" value="26"/>
</dbReference>
<name>A7TLE4_VANPO</name>
<dbReference type="OrthoDB" id="2139606at2759"/>
<keyword evidence="4" id="KW-1185">Reference proteome</keyword>
<dbReference type="STRING" id="436907.A7TLE4"/>
<organism evidence="4">
    <name type="scientific">Vanderwaltozyma polyspora (strain ATCC 22028 / DSM 70294 / BCRC 21397 / CBS 2163 / NBRC 10782 / NRRL Y-8283 / UCD 57-17)</name>
    <name type="common">Kluyveromyces polysporus</name>
    <dbReference type="NCBI Taxonomy" id="436907"/>
    <lineage>
        <taxon>Eukaryota</taxon>
        <taxon>Fungi</taxon>
        <taxon>Dikarya</taxon>
        <taxon>Ascomycota</taxon>
        <taxon>Saccharomycotina</taxon>
        <taxon>Saccharomycetes</taxon>
        <taxon>Saccharomycetales</taxon>
        <taxon>Saccharomycetaceae</taxon>
        <taxon>Vanderwaltozyma</taxon>
    </lineage>
</organism>
<sequence>MTSFSDSTNLHTRNSSQTSLGSSSAVHHHHHHHHYYHYGNPSGTLNNANNSNLNSSSSDININRVENDNNDNLDGTTENIILNSSNVSNNTNSNNNNNNNNNKKKSLPFMKVYASMKTLSLSHLTAKQHLLMAICRDFSLLLPIIYFCNSLKKAWEVSSNSKKSIHIYDIQSITEMLSLLWQTYMVNNDSNNKSSSSFSSSSSSTTHLSSPVSNTLNRLGKDLGRENLVLDSITRASSSEYILCALWCLVSLYLTYSILDSLMVRWIVKYSTVAAILRMFSMSILLVTLELVLLSSFSPQSDYYLHTWILISCILTAAFIWQSYLSSNLNYVSEDDDDEEDELILRKYDGRAYRVNNNSAESTIRPTSSDSVSTDNSTMTSRERKRRKKSLKSFKFTKKRTIDLYNITVFCVVPVGLASFITMVGLLRNLFIQRLDVEQITLLIQNSYRS</sequence>
<dbReference type="eggNOG" id="ENOG502QTWB">
    <property type="taxonomic scope" value="Eukaryota"/>
</dbReference>
<dbReference type="PANTHER" id="PTHR28147">
    <property type="entry name" value="N-GLYCOSYLATION PROTEIN EOS1"/>
    <property type="match status" value="1"/>
</dbReference>
<dbReference type="PhylomeDB" id="A7TLE4"/>
<feature type="compositionally biased region" description="Low complexity" evidence="1">
    <location>
        <begin position="83"/>
        <end position="101"/>
    </location>
</feature>
<gene>
    <name evidence="3" type="ORF">Kpol_1020p34</name>
</gene>
<reference evidence="3 4" key="1">
    <citation type="journal article" date="2007" name="Proc. Natl. Acad. Sci. U.S.A.">
        <title>Independent sorting-out of thousands of duplicated gene pairs in two yeast species descended from a whole-genome duplication.</title>
        <authorList>
            <person name="Scannell D.R."/>
            <person name="Frank A.C."/>
            <person name="Conant G.C."/>
            <person name="Byrne K.P."/>
            <person name="Woolfit M."/>
            <person name="Wolfe K.H."/>
        </authorList>
    </citation>
    <scope>NUCLEOTIDE SEQUENCE [LARGE SCALE GENOMIC DNA]</scope>
    <source>
        <strain evidence="4">ATCC 22028 / DSM 70294 / BCRC 21397 / CBS 2163 / NBRC 10782 / NRRL Y-8283 / UCD 57-17</strain>
    </source>
</reference>
<feature type="transmembrane region" description="Helical" evidence="2">
    <location>
        <begin position="240"/>
        <end position="263"/>
    </location>
</feature>
<dbReference type="GO" id="GO:0005789">
    <property type="term" value="C:endoplasmic reticulum membrane"/>
    <property type="evidence" value="ECO:0007669"/>
    <property type="project" value="EnsemblFungi"/>
</dbReference>
<protein>
    <recommendedName>
        <fullName evidence="5">N-glycosylation protein EOS1</fullName>
    </recommendedName>
</protein>
<dbReference type="OMA" id="SLMIRWI"/>
<feature type="compositionally biased region" description="Low complexity" evidence="1">
    <location>
        <begin position="45"/>
        <end position="74"/>
    </location>
</feature>
<feature type="region of interest" description="Disordered" evidence="1">
    <location>
        <begin position="1"/>
        <end position="105"/>
    </location>
</feature>
<dbReference type="PRINTS" id="PR02070">
    <property type="entry name" value="NGLYCOSEOS1"/>
</dbReference>
<feature type="compositionally biased region" description="Basic residues" evidence="1">
    <location>
        <begin position="26"/>
        <end position="36"/>
    </location>
</feature>
<evidence type="ECO:0000256" key="1">
    <source>
        <dbReference type="SAM" id="MobiDB-lite"/>
    </source>
</evidence>
<feature type="compositionally biased region" description="Low complexity" evidence="1">
    <location>
        <begin position="367"/>
        <end position="380"/>
    </location>
</feature>
<feature type="transmembrane region" description="Helical" evidence="2">
    <location>
        <begin position="275"/>
        <end position="297"/>
    </location>
</feature>
<dbReference type="GO" id="GO:0034599">
    <property type="term" value="P:cellular response to oxidative stress"/>
    <property type="evidence" value="ECO:0007669"/>
    <property type="project" value="EnsemblFungi"/>
</dbReference>
<dbReference type="RefSeq" id="XP_001644783.1">
    <property type="nucleotide sequence ID" value="XM_001644733.1"/>
</dbReference>
<accession>A7TLE4</accession>
<dbReference type="GO" id="GO:0006487">
    <property type="term" value="P:protein N-linked glycosylation"/>
    <property type="evidence" value="ECO:0007669"/>
    <property type="project" value="EnsemblFungi"/>
</dbReference>